<dbReference type="Gene3D" id="1.10.1380.10">
    <property type="entry name" value="Neutral endopeptidase , domain2"/>
    <property type="match status" value="1"/>
</dbReference>
<dbReference type="GO" id="GO:0016485">
    <property type="term" value="P:protein processing"/>
    <property type="evidence" value="ECO:0007669"/>
    <property type="project" value="TreeGrafter"/>
</dbReference>
<dbReference type="PANTHER" id="PTHR11733:SF133">
    <property type="entry name" value="PHOSPHATE-REGULATING NEUTRAL ENDOPEPTIDASE PHEX"/>
    <property type="match status" value="1"/>
</dbReference>
<evidence type="ECO:0000259" key="3">
    <source>
        <dbReference type="Pfam" id="PF05649"/>
    </source>
</evidence>
<dbReference type="GO" id="GO:0005886">
    <property type="term" value="C:plasma membrane"/>
    <property type="evidence" value="ECO:0007669"/>
    <property type="project" value="UniProtKB-SubCell"/>
</dbReference>
<name>A0A1B6C5I7_9HEMI</name>
<dbReference type="PANTHER" id="PTHR11733">
    <property type="entry name" value="ZINC METALLOPROTEASE FAMILY M13 NEPRILYSIN-RELATED"/>
    <property type="match status" value="1"/>
</dbReference>
<reference evidence="4" key="1">
    <citation type="submission" date="2015-12" db="EMBL/GenBank/DDBJ databases">
        <title>De novo transcriptome assembly of four potential Pierce s Disease insect vectors from Arizona vineyards.</title>
        <authorList>
            <person name="Tassone E.E."/>
        </authorList>
    </citation>
    <scope>NUCLEOTIDE SEQUENCE</scope>
</reference>
<organism evidence="4">
    <name type="scientific">Clastoptera arizonana</name>
    <name type="common">Arizona spittle bug</name>
    <dbReference type="NCBI Taxonomy" id="38151"/>
    <lineage>
        <taxon>Eukaryota</taxon>
        <taxon>Metazoa</taxon>
        <taxon>Ecdysozoa</taxon>
        <taxon>Arthropoda</taxon>
        <taxon>Hexapoda</taxon>
        <taxon>Insecta</taxon>
        <taxon>Pterygota</taxon>
        <taxon>Neoptera</taxon>
        <taxon>Paraneoptera</taxon>
        <taxon>Hemiptera</taxon>
        <taxon>Auchenorrhyncha</taxon>
        <taxon>Cercopoidea</taxon>
        <taxon>Clastopteridae</taxon>
        <taxon>Clastoptera</taxon>
    </lineage>
</organism>
<protein>
    <recommendedName>
        <fullName evidence="3">Peptidase M13 N-terminal domain-containing protein</fullName>
    </recommendedName>
</protein>
<dbReference type="InterPro" id="IPR000718">
    <property type="entry name" value="Peptidase_M13"/>
</dbReference>
<sequence>MRMTFGKLQMLMDNQTNGSFTNSNRINWKNYLSVLLNGTTTKQNLSSVIYVQSPIYFELLAKRLATAKPETMQRLVWWKVVEALAPHTTTSIRKIRDSYLETLFGPSARLSRVKRCASVTKTFFNMAISYKMATSVNTDATVRKVESMLKDINEAFKIMVMSIRWMDEKTKRATLEKARAIKNYVGYPEWLLQPGELQKLYEGTKINGSKYLDSLLNMKKAEVLEVVTSLGKVFPDETSNRWTSDPLEVNAYYSRTINAIWL</sequence>
<evidence type="ECO:0000313" key="4">
    <source>
        <dbReference type="EMBL" id="JAS08772.1"/>
    </source>
</evidence>
<dbReference type="GO" id="GO:0004222">
    <property type="term" value="F:metalloendopeptidase activity"/>
    <property type="evidence" value="ECO:0007669"/>
    <property type="project" value="InterPro"/>
</dbReference>
<dbReference type="AlphaFoldDB" id="A0A1B6C5I7"/>
<dbReference type="InterPro" id="IPR008753">
    <property type="entry name" value="Peptidase_M13_N"/>
</dbReference>
<proteinExistence type="inferred from homology"/>
<feature type="domain" description="Peptidase M13 N-terminal" evidence="3">
    <location>
        <begin position="22"/>
        <end position="188"/>
    </location>
</feature>
<evidence type="ECO:0000256" key="2">
    <source>
        <dbReference type="ARBA" id="ARBA00007357"/>
    </source>
</evidence>
<dbReference type="EMBL" id="GEDC01028526">
    <property type="protein sequence ID" value="JAS08772.1"/>
    <property type="molecule type" value="Transcribed_RNA"/>
</dbReference>
<dbReference type="Pfam" id="PF05649">
    <property type="entry name" value="Peptidase_M13_N"/>
    <property type="match status" value="1"/>
</dbReference>
<evidence type="ECO:0000256" key="1">
    <source>
        <dbReference type="ARBA" id="ARBA00004401"/>
    </source>
</evidence>
<dbReference type="PROSITE" id="PS51885">
    <property type="entry name" value="NEPRILYSIN"/>
    <property type="match status" value="1"/>
</dbReference>
<evidence type="ECO:0000313" key="5">
    <source>
        <dbReference type="EMBL" id="JAS08895.1"/>
    </source>
</evidence>
<gene>
    <name evidence="4" type="ORF">g.23744</name>
    <name evidence="6" type="ORF">g.23747</name>
    <name evidence="5" type="ORF">g.23749</name>
</gene>
<dbReference type="EMBL" id="GEDC01005761">
    <property type="protein sequence ID" value="JAS31537.1"/>
    <property type="molecule type" value="Transcribed_RNA"/>
</dbReference>
<comment type="similarity">
    <text evidence="2">Belongs to the peptidase M13 family.</text>
</comment>
<comment type="subcellular location">
    <subcellularLocation>
        <location evidence="1">Cell membrane</location>
        <topology evidence="1">Single-pass type II membrane protein</topology>
    </subcellularLocation>
</comment>
<accession>A0A1B6C5I7</accession>
<evidence type="ECO:0000313" key="6">
    <source>
        <dbReference type="EMBL" id="JAS31537.1"/>
    </source>
</evidence>
<dbReference type="SUPFAM" id="SSF55486">
    <property type="entry name" value="Metalloproteases ('zincins'), catalytic domain"/>
    <property type="match status" value="1"/>
</dbReference>
<dbReference type="EMBL" id="GEDC01028403">
    <property type="protein sequence ID" value="JAS08895.1"/>
    <property type="molecule type" value="Transcribed_RNA"/>
</dbReference>
<dbReference type="InterPro" id="IPR042089">
    <property type="entry name" value="Peptidase_M13_dom_2"/>
</dbReference>